<name>A0A7D9GZU4_DEKBR</name>
<sequence>MPTSELRHGLLNDQSFLNNLQSHYFSHYDLKRNTTGANISPEDTKHKIPDWKSQGNNKKTTTAALVMCLNLGIPPPDIIRPQECPFLESFVNPNAYSDPKKALQAIGRNLQLNFESISSRTKYKQSLDPSVEDIKRLCTTLRRNAKDERILFYYNGHGVPQPTQSGEIWVFNRGYTQYIPVSLYDLQNWIGAPCIFVIDTSAAGNVIENNKKFIQKRIDDEANHHGDPAAPSSVSSYIESLQLGACGSKEILPMNPDLPADFFTCCLTSPIEMSVKWFVLSSPLRKEGNYDILKDSEGQIEIPGRLTDRRTPLGELNWIFIAVTDTIAWTSLPRPLFKKLFRQDLMVAALFRNFLLAKKIMPLAGCHPVSDPPLPNVNDHPMWDSWELAIDEVLGQLVRQKKVEKPKPNLSDIPQLRSVDSESTHHHTRQSQQSNHQNTSQRGRTGGKQANGQQRNISTSSTPLKGQMISSASQIKKLITYQHSSFFEQHLTAFEIWLRYGSSSKKPPQQLPIVLQVLLSQAHRLRALHLLSQFLDLGPWAVYLALSIGIFPYILRLLQSPSSELKPILTFIWARIMSVDYRNTQQELFKDRRYNYFVQIFTTQAPHTFVDSSYANGNIHDVVGSKLTFDDQKAMSAFVLACFVRGFENGQKVCLSVELIKTCIYYIETSESPLLRQWSAMLIAELVDGRAEAAAVFMKSRLTTRLLRLIDDPIPEVRAAIVNALANFILFVSIQDEVDNSYITLQEELNEQELQIAVKVLSLINEGSPLIRREMNCFFSRFVVKYIEFFVICAFFQLEEEITLMDNPSIIDEVRRKSPAYGSIFSSIWKALLISSEDPHDEVRNYAEQIVDYIVWKLNESPLEDAVRGMESYIFHKKASMNVNGVLSSNASDIASSIIHIQSPKLSTSQRDVENRRIQSMTVLPHNNGQTDLKLRRTASTISNSTIGKSILAKAAGWIKNMKISEEIDGDDSSSIFKLPLSQQPDTIPYGSLPKPTTPRFHPGNEMNGKPELPLKSQFFEYSCEYFQEPQLGKKDSDEPGSEEYTKRLWRRNRNEAIISETQPQKEMALRGDWTNVVANLNNKTQPKIVKFMQFENWLVSTDERDTVTTFDWEKQEELSKFSNGNPFGTKISDVKFLNEDDIPLLLTCSSDGVVRIYKNFDDISKYKLITAWRALTDMILTPRSVGLISEWQQSRGTLMVTGDVKVIKLWDAPREKCVEEIPLRSTSQITSLTSDQVSGDIFVGGFRDGTIRVYDRRVEAREPMVKLYKPKSRTGISSIKNIHMQRGGMRELASGASNGFVKLWDIRMNDPILSFRAFNKTMTTSIIHEHAPVIACASKKINIYSTAGQLLNSINNTGFMNQLNETAGNNSYINCLALHPHRMMLAKGQNQSSNISVYQCMDNPDSEY</sequence>
<feature type="compositionally biased region" description="Low complexity" evidence="5">
    <location>
        <begin position="430"/>
        <end position="442"/>
    </location>
</feature>
<evidence type="ECO:0000313" key="7">
    <source>
        <dbReference type="EMBL" id="VUG18223.1"/>
    </source>
</evidence>
<evidence type="ECO:0000259" key="6">
    <source>
        <dbReference type="SMART" id="SM01302"/>
    </source>
</evidence>
<dbReference type="InterPro" id="IPR016024">
    <property type="entry name" value="ARM-type_fold"/>
</dbReference>
<dbReference type="PANTHER" id="PTHR12848:SF16">
    <property type="entry name" value="REGULATORY-ASSOCIATED PROTEIN OF MTOR"/>
    <property type="match status" value="1"/>
</dbReference>
<feature type="domain" description="Raptor N-terminal CASPase-like" evidence="6">
    <location>
        <begin position="57"/>
        <end position="211"/>
    </location>
</feature>
<dbReference type="GO" id="GO:0031929">
    <property type="term" value="P:TOR signaling"/>
    <property type="evidence" value="ECO:0007669"/>
    <property type="project" value="InterPro"/>
</dbReference>
<reference evidence="7 8" key="1">
    <citation type="submission" date="2019-07" db="EMBL/GenBank/DDBJ databases">
        <authorList>
            <person name="Friedrich A."/>
            <person name="Schacherer J."/>
        </authorList>
    </citation>
    <scope>NUCLEOTIDE SEQUENCE [LARGE SCALE GENOMIC DNA]</scope>
</reference>
<dbReference type="Gene3D" id="1.25.10.10">
    <property type="entry name" value="Leucine-rich Repeat Variant"/>
    <property type="match status" value="1"/>
</dbReference>
<gene>
    <name evidence="7" type="primary">KOG1</name>
    <name evidence="7" type="ORF">DEBR0S3_05204G</name>
</gene>
<dbReference type="GO" id="GO:0009267">
    <property type="term" value="P:cellular response to starvation"/>
    <property type="evidence" value="ECO:0007669"/>
    <property type="project" value="TreeGrafter"/>
</dbReference>
<dbReference type="SMART" id="SM00320">
    <property type="entry name" value="WD40"/>
    <property type="match status" value="5"/>
</dbReference>
<dbReference type="Gene3D" id="2.130.10.10">
    <property type="entry name" value="YVTN repeat-like/Quinoprotein amine dehydrogenase"/>
    <property type="match status" value="1"/>
</dbReference>
<evidence type="ECO:0000256" key="3">
    <source>
        <dbReference type="ARBA" id="ARBA00022737"/>
    </source>
</evidence>
<feature type="compositionally biased region" description="Polar residues" evidence="5">
    <location>
        <begin position="448"/>
        <end position="465"/>
    </location>
</feature>
<accession>A0A7D9GZU4</accession>
<comment type="similarity">
    <text evidence="1">Belongs to the WD repeat RAPTOR family.</text>
</comment>
<dbReference type="InterPro" id="IPR004083">
    <property type="entry name" value="Raptor"/>
</dbReference>
<feature type="region of interest" description="Disordered" evidence="5">
    <location>
        <begin position="36"/>
        <end position="55"/>
    </location>
</feature>
<organism evidence="7 8">
    <name type="scientific">Dekkera bruxellensis</name>
    <name type="common">Brettanomyces custersii</name>
    <dbReference type="NCBI Taxonomy" id="5007"/>
    <lineage>
        <taxon>Eukaryota</taxon>
        <taxon>Fungi</taxon>
        <taxon>Dikarya</taxon>
        <taxon>Ascomycota</taxon>
        <taxon>Saccharomycotina</taxon>
        <taxon>Pichiomycetes</taxon>
        <taxon>Pichiales</taxon>
        <taxon>Pichiaceae</taxon>
        <taxon>Brettanomyces</taxon>
    </lineage>
</organism>
<proteinExistence type="inferred from homology"/>
<evidence type="ECO:0000256" key="1">
    <source>
        <dbReference type="ARBA" id="ARBA00009257"/>
    </source>
</evidence>
<dbReference type="InterPro" id="IPR036322">
    <property type="entry name" value="WD40_repeat_dom_sf"/>
</dbReference>
<dbReference type="Proteomes" id="UP000478008">
    <property type="component" value="Unassembled WGS sequence"/>
</dbReference>
<dbReference type="PRINTS" id="PR01547">
    <property type="entry name" value="YEAST176DUF"/>
</dbReference>
<evidence type="ECO:0000313" key="8">
    <source>
        <dbReference type="Proteomes" id="UP000478008"/>
    </source>
</evidence>
<dbReference type="InterPro" id="IPR029347">
    <property type="entry name" value="Raptor_N"/>
</dbReference>
<keyword evidence="8" id="KW-1185">Reference proteome</keyword>
<keyword evidence="3" id="KW-0677">Repeat</keyword>
<evidence type="ECO:0000256" key="2">
    <source>
        <dbReference type="ARBA" id="ARBA00022574"/>
    </source>
</evidence>
<dbReference type="SUPFAM" id="SSF50978">
    <property type="entry name" value="WD40 repeat-like"/>
    <property type="match status" value="1"/>
</dbReference>
<dbReference type="SUPFAM" id="SSF48371">
    <property type="entry name" value="ARM repeat"/>
    <property type="match status" value="1"/>
</dbReference>
<keyword evidence="2 4" id="KW-0853">WD repeat</keyword>
<evidence type="ECO:0000256" key="5">
    <source>
        <dbReference type="SAM" id="MobiDB-lite"/>
    </source>
</evidence>
<dbReference type="InterPro" id="IPR015943">
    <property type="entry name" value="WD40/YVTN_repeat-like_dom_sf"/>
</dbReference>
<dbReference type="InterPro" id="IPR011989">
    <property type="entry name" value="ARM-like"/>
</dbReference>
<protein>
    <submittedName>
        <fullName evidence="7">DEBR0S3_05204g1_1</fullName>
    </submittedName>
</protein>
<dbReference type="PROSITE" id="PS50082">
    <property type="entry name" value="WD_REPEATS_2"/>
    <property type="match status" value="1"/>
</dbReference>
<dbReference type="EMBL" id="CABFWN010000003">
    <property type="protein sequence ID" value="VUG18223.1"/>
    <property type="molecule type" value="Genomic_DNA"/>
</dbReference>
<dbReference type="GO" id="GO:0005737">
    <property type="term" value="C:cytoplasm"/>
    <property type="evidence" value="ECO:0007669"/>
    <property type="project" value="TreeGrafter"/>
</dbReference>
<evidence type="ECO:0000256" key="4">
    <source>
        <dbReference type="PROSITE-ProRule" id="PRU00221"/>
    </source>
</evidence>
<dbReference type="GO" id="GO:0010506">
    <property type="term" value="P:regulation of autophagy"/>
    <property type="evidence" value="ECO:0007669"/>
    <property type="project" value="TreeGrafter"/>
</dbReference>
<dbReference type="GO" id="GO:0030307">
    <property type="term" value="P:positive regulation of cell growth"/>
    <property type="evidence" value="ECO:0007669"/>
    <property type="project" value="TreeGrafter"/>
</dbReference>
<dbReference type="GO" id="GO:0030674">
    <property type="term" value="F:protein-macromolecule adaptor activity"/>
    <property type="evidence" value="ECO:0007669"/>
    <property type="project" value="TreeGrafter"/>
</dbReference>
<dbReference type="GO" id="GO:0031931">
    <property type="term" value="C:TORC1 complex"/>
    <property type="evidence" value="ECO:0007669"/>
    <property type="project" value="InterPro"/>
</dbReference>
<dbReference type="SMART" id="SM01302">
    <property type="entry name" value="Raptor_N"/>
    <property type="match status" value="1"/>
</dbReference>
<feature type="region of interest" description="Disordered" evidence="5">
    <location>
        <begin position="404"/>
        <end position="465"/>
    </location>
</feature>
<dbReference type="Pfam" id="PF14538">
    <property type="entry name" value="Raptor_N"/>
    <property type="match status" value="1"/>
</dbReference>
<dbReference type="PANTHER" id="PTHR12848">
    <property type="entry name" value="REGULATORY-ASSOCIATED PROTEIN OF MTOR"/>
    <property type="match status" value="1"/>
</dbReference>
<feature type="repeat" description="WD" evidence="4">
    <location>
        <begin position="1293"/>
        <end position="1315"/>
    </location>
</feature>
<dbReference type="InterPro" id="IPR001680">
    <property type="entry name" value="WD40_rpt"/>
</dbReference>
<dbReference type="GO" id="GO:0071230">
    <property type="term" value="P:cellular response to amino acid stimulus"/>
    <property type="evidence" value="ECO:0007669"/>
    <property type="project" value="TreeGrafter"/>
</dbReference>